<dbReference type="Proteomes" id="UP001061070">
    <property type="component" value="Unassembled WGS sequence"/>
</dbReference>
<dbReference type="EMBL" id="BAQW01000004">
    <property type="protein sequence ID" value="GBR09531.1"/>
    <property type="molecule type" value="Genomic_DNA"/>
</dbReference>
<evidence type="ECO:0008006" key="4">
    <source>
        <dbReference type="Google" id="ProtNLM"/>
    </source>
</evidence>
<sequence>MDYISAPGNVVDAQGRRQFANLIPGQRDGTDLDETVFNPTINEVMHCIEQSGLTGSSNDETQLWQAIAKGRLLRVVDVTSSRTYTPGSDAKSLLVQMQGPGGGGGGALGGSNSSNPAACGSASGAGSWAQLLINLALLPVANMQLTIGAPGLGYRGADGSDGGTTSFGSLVQCNGGRAGTTTGSIAAGKAAWTGQGIGGTVTYTPTTGMQMIHALQGANGSSGFLIPNSDGTTASVPVPPIGPDSKMGVGSGNATTSASDGALGPTSGFGAGAGGTGTVGAGSMTGGVGGMGRILIWELG</sequence>
<evidence type="ECO:0000313" key="2">
    <source>
        <dbReference type="EMBL" id="GBR09531.1"/>
    </source>
</evidence>
<feature type="region of interest" description="Disordered" evidence="1">
    <location>
        <begin position="240"/>
        <end position="264"/>
    </location>
</feature>
<keyword evidence="3" id="KW-1185">Reference proteome</keyword>
<evidence type="ECO:0000256" key="1">
    <source>
        <dbReference type="SAM" id="MobiDB-lite"/>
    </source>
</evidence>
<evidence type="ECO:0000313" key="3">
    <source>
        <dbReference type="Proteomes" id="UP001061070"/>
    </source>
</evidence>
<gene>
    <name evidence="2" type="ORF">AA0228_0708</name>
</gene>
<name>A0ABQ0Q943_9PROT</name>
<reference evidence="2" key="1">
    <citation type="submission" date="2013-04" db="EMBL/GenBank/DDBJ databases">
        <title>The genome sequencing project of 58 acetic acid bacteria.</title>
        <authorList>
            <person name="Okamoto-Kainuma A."/>
            <person name="Ishikawa M."/>
            <person name="Umino S."/>
            <person name="Koizumi Y."/>
            <person name="Shiwa Y."/>
            <person name="Yoshikawa H."/>
            <person name="Matsutani M."/>
            <person name="Matsushita K."/>
        </authorList>
    </citation>
    <scope>NUCLEOTIDE SEQUENCE</scope>
    <source>
        <strain evidence="2">NRIC 0228</strain>
    </source>
</reference>
<comment type="caution">
    <text evidence="2">The sequence shown here is derived from an EMBL/GenBank/DDBJ whole genome shotgun (WGS) entry which is preliminary data.</text>
</comment>
<organism evidence="2 3">
    <name type="scientific">Gluconobacter frateurii NRIC 0228</name>
    <dbReference type="NCBI Taxonomy" id="1307946"/>
    <lineage>
        <taxon>Bacteria</taxon>
        <taxon>Pseudomonadati</taxon>
        <taxon>Pseudomonadota</taxon>
        <taxon>Alphaproteobacteria</taxon>
        <taxon>Acetobacterales</taxon>
        <taxon>Acetobacteraceae</taxon>
        <taxon>Gluconobacter</taxon>
    </lineage>
</organism>
<protein>
    <recommendedName>
        <fullName evidence="4">Tail fiber protein</fullName>
    </recommendedName>
</protein>
<proteinExistence type="predicted"/>
<accession>A0ABQ0Q943</accession>
<dbReference type="RefSeq" id="WP_099181498.1">
    <property type="nucleotide sequence ID" value="NZ_BAQW01000004.1"/>
</dbReference>